<proteinExistence type="predicted"/>
<sequence>MLYSLPGTLPPQLVHLPNLQEIDFAYNYLNGTIPQEWATMQLKYISIFGNRLSGNIPDQLGNITSLTYLDLEANQFSGEVPAAWEVS</sequence>
<dbReference type="Proteomes" id="UP001163603">
    <property type="component" value="Chromosome 12"/>
</dbReference>
<evidence type="ECO:0000313" key="1">
    <source>
        <dbReference type="EMBL" id="KAJ0018226.1"/>
    </source>
</evidence>
<dbReference type="EMBL" id="CM047747">
    <property type="protein sequence ID" value="KAJ0018226.1"/>
    <property type="molecule type" value="Genomic_DNA"/>
</dbReference>
<keyword evidence="2" id="KW-1185">Reference proteome</keyword>
<name>A0ACC0XM37_9ROSI</name>
<evidence type="ECO:0000313" key="2">
    <source>
        <dbReference type="Proteomes" id="UP001163603"/>
    </source>
</evidence>
<comment type="caution">
    <text evidence="1">The sequence shown here is derived from an EMBL/GenBank/DDBJ whole genome shotgun (WGS) entry which is preliminary data.</text>
</comment>
<accession>A0ACC0XM37</accession>
<reference evidence="2" key="1">
    <citation type="journal article" date="2023" name="G3 (Bethesda)">
        <title>Genome assembly and association tests identify interacting loci associated with vigor, precocity, and sex in interspecific pistachio rootstocks.</title>
        <authorList>
            <person name="Palmer W."/>
            <person name="Jacygrad E."/>
            <person name="Sagayaradj S."/>
            <person name="Cavanaugh K."/>
            <person name="Han R."/>
            <person name="Bertier L."/>
            <person name="Beede B."/>
            <person name="Kafkas S."/>
            <person name="Golino D."/>
            <person name="Preece J."/>
            <person name="Michelmore R."/>
        </authorList>
    </citation>
    <scope>NUCLEOTIDE SEQUENCE [LARGE SCALE GENOMIC DNA]</scope>
</reference>
<gene>
    <name evidence="1" type="ORF">Pint_10315</name>
</gene>
<organism evidence="1 2">
    <name type="scientific">Pistacia integerrima</name>
    <dbReference type="NCBI Taxonomy" id="434235"/>
    <lineage>
        <taxon>Eukaryota</taxon>
        <taxon>Viridiplantae</taxon>
        <taxon>Streptophyta</taxon>
        <taxon>Embryophyta</taxon>
        <taxon>Tracheophyta</taxon>
        <taxon>Spermatophyta</taxon>
        <taxon>Magnoliopsida</taxon>
        <taxon>eudicotyledons</taxon>
        <taxon>Gunneridae</taxon>
        <taxon>Pentapetalae</taxon>
        <taxon>rosids</taxon>
        <taxon>malvids</taxon>
        <taxon>Sapindales</taxon>
        <taxon>Anacardiaceae</taxon>
        <taxon>Pistacia</taxon>
    </lineage>
</organism>
<protein>
    <submittedName>
        <fullName evidence="1">Uncharacterized protein</fullName>
    </submittedName>
</protein>